<sequence>MRKKKIVLLSMATAMALAACSSGTGGKSGEQPSGDAKSGAGAGSAKKHAITGITYVFGNPAPANGPGQQALNAKFNVDYKVEKVPQENFVEKLTAVVAGGEMPDMIGFRPNDMALFQKWAKQGAFLPIDQSIIDKYATLKAVPKEVWDQFKVNGKIYGIPSWAPIEGNSFMIRKDWLDNLGLPVPTSYEELKKVAIAFTKDDPDKNGKADTYGLAMGQNINPDFAMGPYWQYNTWYHKDKDGNFIPGIMSEGRRQLVEFFAELNKEKAITPDFAVLNWADTNNQFYSGKAGVFLVAPRGMSQPYMENLLKANPGAQFAVMAPFKQPDGQQGFTAGTGFARFNALNAKLAGDPDKLSKVLELHDFSRKFYPSAQQSAADKDFDFFYGGEGVGYKMENGKRVVQKPQEGLEPAAYFQDNTSWVPTGTDPEFEKAYTEPKLIQLTKDLMDLNRKMKHYYPPNYGIISETETTKGAELLTFMMNEQTKMIFGQRPLSDWDALVQEYLKRGGSQLIKEMNDGIKERGYKDPIWK</sequence>
<organism evidence="4 5">
    <name type="scientific">Paenibacillus flagellatus</name>
    <dbReference type="NCBI Taxonomy" id="2211139"/>
    <lineage>
        <taxon>Bacteria</taxon>
        <taxon>Bacillati</taxon>
        <taxon>Bacillota</taxon>
        <taxon>Bacilli</taxon>
        <taxon>Bacillales</taxon>
        <taxon>Paenibacillaceae</taxon>
        <taxon>Paenibacillus</taxon>
    </lineage>
</organism>
<dbReference type="AlphaFoldDB" id="A0A2V5KEJ7"/>
<dbReference type="SUPFAM" id="SSF53850">
    <property type="entry name" value="Periplasmic binding protein-like II"/>
    <property type="match status" value="1"/>
</dbReference>
<dbReference type="PANTHER" id="PTHR43649:SF33">
    <property type="entry name" value="POLYGALACTURONAN_RHAMNOGALACTURONAN-BINDING PROTEIN YTCQ"/>
    <property type="match status" value="1"/>
</dbReference>
<dbReference type="Gene3D" id="3.40.190.10">
    <property type="entry name" value="Periplasmic binding protein-like II"/>
    <property type="match status" value="2"/>
</dbReference>
<gene>
    <name evidence="4" type="ORF">DLM86_06180</name>
</gene>
<dbReference type="CDD" id="cd13580">
    <property type="entry name" value="PBP2_AlgQ_like_1"/>
    <property type="match status" value="1"/>
</dbReference>
<dbReference type="OrthoDB" id="9787283at2"/>
<proteinExistence type="predicted"/>
<accession>A0A2V5KEJ7</accession>
<dbReference type="PROSITE" id="PS51257">
    <property type="entry name" value="PROKAR_LIPOPROTEIN"/>
    <property type="match status" value="1"/>
</dbReference>
<dbReference type="InterPro" id="IPR050490">
    <property type="entry name" value="Bact_solute-bd_prot1"/>
</dbReference>
<protein>
    <submittedName>
        <fullName evidence="4">ABC transporter substrate-binding protein</fullName>
    </submittedName>
</protein>
<dbReference type="PANTHER" id="PTHR43649">
    <property type="entry name" value="ARABINOSE-BINDING PROTEIN-RELATED"/>
    <property type="match status" value="1"/>
</dbReference>
<name>A0A2V5KEJ7_9BACL</name>
<dbReference type="RefSeq" id="WP_110839081.1">
    <property type="nucleotide sequence ID" value="NZ_QJVJ01000002.1"/>
</dbReference>
<dbReference type="Proteomes" id="UP000247476">
    <property type="component" value="Unassembled WGS sequence"/>
</dbReference>
<evidence type="ECO:0000313" key="4">
    <source>
        <dbReference type="EMBL" id="PYI56553.1"/>
    </source>
</evidence>
<dbReference type="EMBL" id="QJVJ01000002">
    <property type="protein sequence ID" value="PYI56553.1"/>
    <property type="molecule type" value="Genomic_DNA"/>
</dbReference>
<feature type="chain" id="PRO_5015998804" evidence="3">
    <location>
        <begin position="19"/>
        <end position="529"/>
    </location>
</feature>
<evidence type="ECO:0000256" key="3">
    <source>
        <dbReference type="SAM" id="SignalP"/>
    </source>
</evidence>
<comment type="caution">
    <text evidence="4">The sequence shown here is derived from an EMBL/GenBank/DDBJ whole genome shotgun (WGS) entry which is preliminary data.</text>
</comment>
<evidence type="ECO:0000256" key="1">
    <source>
        <dbReference type="ARBA" id="ARBA00022729"/>
    </source>
</evidence>
<keyword evidence="5" id="KW-1185">Reference proteome</keyword>
<reference evidence="4 5" key="1">
    <citation type="submission" date="2018-05" db="EMBL/GenBank/DDBJ databases">
        <title>Paenibacillus flagellatus sp. nov., isolated from selenium mineral soil.</title>
        <authorList>
            <person name="Dai X."/>
        </authorList>
    </citation>
    <scope>NUCLEOTIDE SEQUENCE [LARGE SCALE GENOMIC DNA]</scope>
    <source>
        <strain evidence="4 5">DXL2</strain>
    </source>
</reference>
<evidence type="ECO:0000313" key="5">
    <source>
        <dbReference type="Proteomes" id="UP000247476"/>
    </source>
</evidence>
<feature type="region of interest" description="Disordered" evidence="2">
    <location>
        <begin position="21"/>
        <end position="42"/>
    </location>
</feature>
<keyword evidence="1 3" id="KW-0732">Signal</keyword>
<evidence type="ECO:0000256" key="2">
    <source>
        <dbReference type="SAM" id="MobiDB-lite"/>
    </source>
</evidence>
<feature type="signal peptide" evidence="3">
    <location>
        <begin position="1"/>
        <end position="18"/>
    </location>
</feature>